<comment type="caution">
    <text evidence="2">The sequence shown here is derived from an EMBL/GenBank/DDBJ whole genome shotgun (WGS) entry which is preliminary data.</text>
</comment>
<feature type="region of interest" description="Disordered" evidence="1">
    <location>
        <begin position="137"/>
        <end position="170"/>
    </location>
</feature>
<organism evidence="2 3">
    <name type="scientific">Brassica cretica</name>
    <name type="common">Mustard</name>
    <dbReference type="NCBI Taxonomy" id="69181"/>
    <lineage>
        <taxon>Eukaryota</taxon>
        <taxon>Viridiplantae</taxon>
        <taxon>Streptophyta</taxon>
        <taxon>Embryophyta</taxon>
        <taxon>Tracheophyta</taxon>
        <taxon>Spermatophyta</taxon>
        <taxon>Magnoliopsida</taxon>
        <taxon>eudicotyledons</taxon>
        <taxon>Gunneridae</taxon>
        <taxon>Pentapetalae</taxon>
        <taxon>rosids</taxon>
        <taxon>malvids</taxon>
        <taxon>Brassicales</taxon>
        <taxon>Brassicaceae</taxon>
        <taxon>Brassiceae</taxon>
        <taxon>Brassica</taxon>
    </lineage>
</organism>
<sequence>MLTHASDDCPPVKQQQKLEVLKGPSTTSSFTQYQAPNARDGHKSSPPETYTRVDSVREPFHQRIYRHGNPFGSRIPIAVTRGQPLKNKLIPSRGRREASDIPRQLEDHQHIPGGRYARNTHGALSLHQEHLPNLQWREKQTHRSPEPDRDHVEYATSHRSSPRNALEDRQPLGRNLAIYDFPQEHPLPTTEEVLEELREVTQQYLNVDDPAERAARQQRVLLGEKDDLRQQLQPELLKQLPQA</sequence>
<accession>A0A8S9I7D1</accession>
<feature type="compositionally biased region" description="Basic and acidic residues" evidence="1">
    <location>
        <begin position="137"/>
        <end position="153"/>
    </location>
</feature>
<evidence type="ECO:0000313" key="3">
    <source>
        <dbReference type="Proteomes" id="UP000712281"/>
    </source>
</evidence>
<dbReference type="EMBL" id="QGKW02001911">
    <property type="protein sequence ID" value="KAF2565373.1"/>
    <property type="molecule type" value="Genomic_DNA"/>
</dbReference>
<reference evidence="2" key="1">
    <citation type="submission" date="2019-12" db="EMBL/GenBank/DDBJ databases">
        <title>Genome sequencing and annotation of Brassica cretica.</title>
        <authorList>
            <person name="Studholme D.J."/>
            <person name="Sarris P.F."/>
        </authorList>
    </citation>
    <scope>NUCLEOTIDE SEQUENCE</scope>
    <source>
        <strain evidence="2">PFS-001/15</strain>
        <tissue evidence="2">Leaf</tissue>
    </source>
</reference>
<feature type="region of interest" description="Disordered" evidence="1">
    <location>
        <begin position="1"/>
        <end position="59"/>
    </location>
</feature>
<dbReference type="Proteomes" id="UP000712281">
    <property type="component" value="Unassembled WGS sequence"/>
</dbReference>
<gene>
    <name evidence="2" type="ORF">F2Q68_00027603</name>
</gene>
<protein>
    <submittedName>
        <fullName evidence="2">Uncharacterized protein</fullName>
    </submittedName>
</protein>
<dbReference type="AlphaFoldDB" id="A0A8S9I7D1"/>
<proteinExistence type="predicted"/>
<name>A0A8S9I7D1_BRACR</name>
<evidence type="ECO:0000256" key="1">
    <source>
        <dbReference type="SAM" id="MobiDB-lite"/>
    </source>
</evidence>
<feature type="compositionally biased region" description="Polar residues" evidence="1">
    <location>
        <begin position="24"/>
        <end position="35"/>
    </location>
</feature>
<evidence type="ECO:0000313" key="2">
    <source>
        <dbReference type="EMBL" id="KAF2565373.1"/>
    </source>
</evidence>